<dbReference type="NCBIfam" id="NF002634">
    <property type="entry name" value="PRK02304.1-3"/>
    <property type="match status" value="1"/>
</dbReference>
<comment type="similarity">
    <text evidence="5 12">Belongs to the purine/pyrimidine phosphoribosyltransferase family.</text>
</comment>
<gene>
    <name evidence="12" type="primary">apt</name>
    <name evidence="14" type="ORF">KKC1_18480</name>
</gene>
<protein>
    <recommendedName>
        <fullName evidence="7 12">Adenine phosphoribosyltransferase</fullName>
        <shortName evidence="12">APRT</shortName>
        <ecNumber evidence="7 12">2.4.2.7</ecNumber>
    </recommendedName>
</protein>
<dbReference type="Pfam" id="PF00156">
    <property type="entry name" value="Pribosyltran"/>
    <property type="match status" value="1"/>
</dbReference>
<evidence type="ECO:0000256" key="2">
    <source>
        <dbReference type="ARBA" id="ARBA00003968"/>
    </source>
</evidence>
<dbReference type="InterPro" id="IPR050054">
    <property type="entry name" value="UPRTase/APRTase"/>
</dbReference>
<evidence type="ECO:0000256" key="1">
    <source>
        <dbReference type="ARBA" id="ARBA00000868"/>
    </source>
</evidence>
<dbReference type="InterPro" id="IPR005764">
    <property type="entry name" value="Ade_phspho_trans"/>
</dbReference>
<dbReference type="SUPFAM" id="SSF53271">
    <property type="entry name" value="PRTase-like"/>
    <property type="match status" value="1"/>
</dbReference>
<dbReference type="GO" id="GO:0016208">
    <property type="term" value="F:AMP binding"/>
    <property type="evidence" value="ECO:0007669"/>
    <property type="project" value="TreeGrafter"/>
</dbReference>
<comment type="catalytic activity">
    <reaction evidence="1 12">
        <text>AMP + diphosphate = 5-phospho-alpha-D-ribose 1-diphosphate + adenine</text>
        <dbReference type="Rhea" id="RHEA:16609"/>
        <dbReference type="ChEBI" id="CHEBI:16708"/>
        <dbReference type="ChEBI" id="CHEBI:33019"/>
        <dbReference type="ChEBI" id="CHEBI:58017"/>
        <dbReference type="ChEBI" id="CHEBI:456215"/>
        <dbReference type="EC" id="2.4.2.7"/>
    </reaction>
</comment>
<dbReference type="Gene3D" id="3.40.50.2020">
    <property type="match status" value="1"/>
</dbReference>
<dbReference type="Proteomes" id="UP000197032">
    <property type="component" value="Unassembled WGS sequence"/>
</dbReference>
<evidence type="ECO:0000256" key="7">
    <source>
        <dbReference type="ARBA" id="ARBA00011893"/>
    </source>
</evidence>
<dbReference type="GO" id="GO:0006168">
    <property type="term" value="P:adenine salvage"/>
    <property type="evidence" value="ECO:0007669"/>
    <property type="project" value="InterPro"/>
</dbReference>
<evidence type="ECO:0000256" key="11">
    <source>
        <dbReference type="ARBA" id="ARBA00022726"/>
    </source>
</evidence>
<dbReference type="FunFam" id="3.40.50.2020:FF:000004">
    <property type="entry name" value="Adenine phosphoribosyltransferase"/>
    <property type="match status" value="1"/>
</dbReference>
<keyword evidence="11 12" id="KW-0660">Purine salvage</keyword>
<dbReference type="UniPathway" id="UPA00588">
    <property type="reaction ID" value="UER00646"/>
</dbReference>
<dbReference type="NCBIfam" id="TIGR01090">
    <property type="entry name" value="apt"/>
    <property type="match status" value="1"/>
</dbReference>
<dbReference type="EMBL" id="BDGJ01000090">
    <property type="protein sequence ID" value="GAW92698.1"/>
    <property type="molecule type" value="Genomic_DNA"/>
</dbReference>
<evidence type="ECO:0000313" key="15">
    <source>
        <dbReference type="Proteomes" id="UP000197032"/>
    </source>
</evidence>
<comment type="function">
    <text evidence="2 12">Catalyzes a salvage reaction resulting in the formation of AMP, that is energically less costly than de novo synthesis.</text>
</comment>
<evidence type="ECO:0000256" key="4">
    <source>
        <dbReference type="ARBA" id="ARBA00004659"/>
    </source>
</evidence>
<evidence type="ECO:0000259" key="13">
    <source>
        <dbReference type="Pfam" id="PF00156"/>
    </source>
</evidence>
<dbReference type="NCBIfam" id="NF002636">
    <property type="entry name" value="PRK02304.1-5"/>
    <property type="match status" value="1"/>
</dbReference>
<evidence type="ECO:0000256" key="12">
    <source>
        <dbReference type="HAMAP-Rule" id="MF_00004"/>
    </source>
</evidence>
<feature type="domain" description="Phosphoribosyltransferase" evidence="13">
    <location>
        <begin position="30"/>
        <end position="149"/>
    </location>
</feature>
<reference evidence="15" key="1">
    <citation type="journal article" date="2017" name="Appl. Environ. Microbiol.">
        <title>Genomic analysis of Calderihabitans maritimus KKC1, a thermophilic hydrogenogenic carboxydotrophic bacterium isolated from marine sediment.</title>
        <authorList>
            <person name="Omae K."/>
            <person name="Yoneda Y."/>
            <person name="Fukuyama Y."/>
            <person name="Yoshida T."/>
            <person name="Sako Y."/>
        </authorList>
    </citation>
    <scope>NUCLEOTIDE SEQUENCE [LARGE SCALE GENOMIC DNA]</scope>
    <source>
        <strain evidence="15">KKC1</strain>
    </source>
</reference>
<evidence type="ECO:0000256" key="9">
    <source>
        <dbReference type="ARBA" id="ARBA00022676"/>
    </source>
</evidence>
<keyword evidence="8 12" id="KW-0963">Cytoplasm</keyword>
<dbReference type="GO" id="GO:0005737">
    <property type="term" value="C:cytoplasm"/>
    <property type="evidence" value="ECO:0007669"/>
    <property type="project" value="UniProtKB-SubCell"/>
</dbReference>
<comment type="subunit">
    <text evidence="6 12">Homodimer.</text>
</comment>
<comment type="pathway">
    <text evidence="4 12">Purine metabolism; AMP biosynthesis via salvage pathway; AMP from adenine: step 1/1.</text>
</comment>
<sequence>MEKVNLKEKIRIIPDFPQPGILFKDVTPLLKDAKAFAYAIDQMASKCSSLEFDLIVGPEARGFVIGAPLAYRLGVGFVPVRKKGKLPAATIQGEYKLEYGFDVLEIHQDAIQPGQKVLVVDDLLATGGTIGATVRLVEKAQGIVSAVVCLIELTYLPGRQNLKEYEVISVIQY</sequence>
<proteinExistence type="inferred from homology"/>
<keyword evidence="10 12" id="KW-0808">Transferase</keyword>
<evidence type="ECO:0000256" key="3">
    <source>
        <dbReference type="ARBA" id="ARBA00004496"/>
    </source>
</evidence>
<keyword evidence="15" id="KW-1185">Reference proteome</keyword>
<organism evidence="14 15">
    <name type="scientific">Calderihabitans maritimus</name>
    <dbReference type="NCBI Taxonomy" id="1246530"/>
    <lineage>
        <taxon>Bacteria</taxon>
        <taxon>Bacillati</taxon>
        <taxon>Bacillota</taxon>
        <taxon>Clostridia</taxon>
        <taxon>Neomoorellales</taxon>
        <taxon>Calderihabitantaceae</taxon>
        <taxon>Calderihabitans</taxon>
    </lineage>
</organism>
<dbReference type="CDD" id="cd06223">
    <property type="entry name" value="PRTases_typeI"/>
    <property type="match status" value="1"/>
</dbReference>
<dbReference type="NCBIfam" id="NF002633">
    <property type="entry name" value="PRK02304.1-2"/>
    <property type="match status" value="1"/>
</dbReference>
<evidence type="ECO:0000313" key="14">
    <source>
        <dbReference type="EMBL" id="GAW92698.1"/>
    </source>
</evidence>
<evidence type="ECO:0000256" key="6">
    <source>
        <dbReference type="ARBA" id="ARBA00011738"/>
    </source>
</evidence>
<comment type="subcellular location">
    <subcellularLocation>
        <location evidence="3 12">Cytoplasm</location>
    </subcellularLocation>
</comment>
<dbReference type="EC" id="2.4.2.7" evidence="7 12"/>
<dbReference type="HAMAP" id="MF_00004">
    <property type="entry name" value="Aden_phosphoribosyltr"/>
    <property type="match status" value="1"/>
</dbReference>
<comment type="caution">
    <text evidence="14">The sequence shown here is derived from an EMBL/GenBank/DDBJ whole genome shotgun (WGS) entry which is preliminary data.</text>
</comment>
<dbReference type="GO" id="GO:0003999">
    <property type="term" value="F:adenine phosphoribosyltransferase activity"/>
    <property type="evidence" value="ECO:0007669"/>
    <property type="project" value="UniProtKB-UniRule"/>
</dbReference>
<evidence type="ECO:0000256" key="5">
    <source>
        <dbReference type="ARBA" id="ARBA00008391"/>
    </source>
</evidence>
<dbReference type="PANTHER" id="PTHR32315:SF3">
    <property type="entry name" value="ADENINE PHOSPHORIBOSYLTRANSFERASE"/>
    <property type="match status" value="1"/>
</dbReference>
<dbReference type="InterPro" id="IPR000836">
    <property type="entry name" value="PRTase_dom"/>
</dbReference>
<evidence type="ECO:0000256" key="10">
    <source>
        <dbReference type="ARBA" id="ARBA00022679"/>
    </source>
</evidence>
<keyword evidence="9 12" id="KW-0328">Glycosyltransferase</keyword>
<dbReference type="InterPro" id="IPR029057">
    <property type="entry name" value="PRTase-like"/>
</dbReference>
<accession>A0A1Z5HTD4</accession>
<dbReference type="GO" id="GO:0044209">
    <property type="term" value="P:AMP salvage"/>
    <property type="evidence" value="ECO:0007669"/>
    <property type="project" value="UniProtKB-UniRule"/>
</dbReference>
<dbReference type="AlphaFoldDB" id="A0A1Z5HTD4"/>
<dbReference type="PANTHER" id="PTHR32315">
    <property type="entry name" value="ADENINE PHOSPHORIBOSYLTRANSFERASE"/>
    <property type="match status" value="1"/>
</dbReference>
<dbReference type="GO" id="GO:0006166">
    <property type="term" value="P:purine ribonucleoside salvage"/>
    <property type="evidence" value="ECO:0007669"/>
    <property type="project" value="UniProtKB-UniRule"/>
</dbReference>
<dbReference type="GO" id="GO:0002055">
    <property type="term" value="F:adenine binding"/>
    <property type="evidence" value="ECO:0007669"/>
    <property type="project" value="TreeGrafter"/>
</dbReference>
<evidence type="ECO:0000256" key="8">
    <source>
        <dbReference type="ARBA" id="ARBA00022490"/>
    </source>
</evidence>
<name>A0A1Z5HTD4_9FIRM</name>